<feature type="region of interest" description="Disordered" evidence="1">
    <location>
        <begin position="1"/>
        <end position="63"/>
    </location>
</feature>
<keyword evidence="3" id="KW-1185">Reference proteome</keyword>
<evidence type="ECO:0000313" key="3">
    <source>
        <dbReference type="Proteomes" id="UP001521785"/>
    </source>
</evidence>
<dbReference type="EMBL" id="JAKJXO020000019">
    <property type="protein sequence ID" value="KAL1593340.1"/>
    <property type="molecule type" value="Genomic_DNA"/>
</dbReference>
<feature type="compositionally biased region" description="Acidic residues" evidence="1">
    <location>
        <begin position="25"/>
        <end position="35"/>
    </location>
</feature>
<protein>
    <submittedName>
        <fullName evidence="2">Uncharacterized protein</fullName>
    </submittedName>
</protein>
<feature type="compositionally biased region" description="Basic and acidic residues" evidence="1">
    <location>
        <begin position="187"/>
        <end position="205"/>
    </location>
</feature>
<gene>
    <name evidence="2" type="ORF">SLS60_010948</name>
</gene>
<evidence type="ECO:0000313" key="2">
    <source>
        <dbReference type="EMBL" id="KAL1593340.1"/>
    </source>
</evidence>
<proteinExistence type="predicted"/>
<accession>A0ABR3QMI6</accession>
<reference evidence="2 3" key="1">
    <citation type="submission" date="2024-02" db="EMBL/GenBank/DDBJ databases">
        <title>De novo assembly and annotation of 12 fungi associated with fruit tree decline syndrome in Ontario, Canada.</title>
        <authorList>
            <person name="Sulman M."/>
            <person name="Ellouze W."/>
            <person name="Ilyukhin E."/>
        </authorList>
    </citation>
    <scope>NUCLEOTIDE SEQUENCE [LARGE SCALE GENOMIC DNA]</scope>
    <source>
        <strain evidence="2 3">M42-189</strain>
    </source>
</reference>
<name>A0ABR3QMI6_9PLEO</name>
<feature type="compositionally biased region" description="Polar residues" evidence="1">
    <location>
        <begin position="41"/>
        <end position="56"/>
    </location>
</feature>
<feature type="region of interest" description="Disordered" evidence="1">
    <location>
        <begin position="184"/>
        <end position="205"/>
    </location>
</feature>
<dbReference type="Proteomes" id="UP001521785">
    <property type="component" value="Unassembled WGS sequence"/>
</dbReference>
<comment type="caution">
    <text evidence="2">The sequence shown here is derived from an EMBL/GenBank/DDBJ whole genome shotgun (WGS) entry which is preliminary data.</text>
</comment>
<organism evidence="2 3">
    <name type="scientific">Paraconiothyrium brasiliense</name>
    <dbReference type="NCBI Taxonomy" id="300254"/>
    <lineage>
        <taxon>Eukaryota</taxon>
        <taxon>Fungi</taxon>
        <taxon>Dikarya</taxon>
        <taxon>Ascomycota</taxon>
        <taxon>Pezizomycotina</taxon>
        <taxon>Dothideomycetes</taxon>
        <taxon>Pleosporomycetidae</taxon>
        <taxon>Pleosporales</taxon>
        <taxon>Massarineae</taxon>
        <taxon>Didymosphaeriaceae</taxon>
        <taxon>Paraconiothyrium</taxon>
    </lineage>
</organism>
<sequence>METFKIEIGITPPSSPELSASDSDIISDDGIDEFSLDGSHHSSTPASSAGSQNPVASPNPAVQDLKSRSPLGRLLQAYTAANGGHHKGTEGLRQKILDYIHKNAVTVADVKLLIPKYENEYGFINKLVSAFGFHCAAKHVSEMDKEAVLLHILMHSDERANIYERVHARIAECAKMMNVKPRQLRAQCEKRRHEQREQQKQEQERAKRMLEFPAYMRQPVSTPNIFPLRATSWAQMYLEIYGMSWAEVRCLGKNTEASTAFEEPWVPKPDFATTGPLLPQVLYKRRKPKVNVPSKEALGGAYALMCLAPADWVTPNDWHYHDHLAKKATAMDGGLFGRDDDEKARVKLPSRKTVQAPSKSGLREQGEVAIVEMPVPSFNPRADRAGLNFLYEG</sequence>
<evidence type="ECO:0000256" key="1">
    <source>
        <dbReference type="SAM" id="MobiDB-lite"/>
    </source>
</evidence>